<dbReference type="STRING" id="1943.AQJ64_18205"/>
<dbReference type="EMBL" id="LMWW01000027">
    <property type="protein sequence ID" value="KUN82911.1"/>
    <property type="molecule type" value="Genomic_DNA"/>
</dbReference>
<dbReference type="Pfam" id="PF20803">
    <property type="entry name" value="PaaX_M"/>
    <property type="match status" value="1"/>
</dbReference>
<dbReference type="Gene3D" id="3.30.70.2650">
    <property type="match status" value="1"/>
</dbReference>
<dbReference type="SUPFAM" id="SSF46785">
    <property type="entry name" value="Winged helix' DNA-binding domain"/>
    <property type="match status" value="1"/>
</dbReference>
<keyword evidence="5" id="KW-1185">Reference proteome</keyword>
<reference evidence="4 5" key="1">
    <citation type="submission" date="2015-10" db="EMBL/GenBank/DDBJ databases">
        <title>Draft genome sequence of Streptomyces griseoruber DSM 40281, type strain for the species Streptomyces griseoruber.</title>
        <authorList>
            <person name="Ruckert C."/>
            <person name="Winkler A."/>
            <person name="Kalinowski J."/>
            <person name="Kampfer P."/>
            <person name="Glaeser S."/>
        </authorList>
    </citation>
    <scope>NUCLEOTIDE SEQUENCE [LARGE SCALE GENOMIC DNA]</scope>
    <source>
        <strain evidence="4 5">DSM 40281</strain>
    </source>
</reference>
<dbReference type="PANTHER" id="PTHR30319">
    <property type="entry name" value="PHENYLACETIC ACID REGULATOR-RELATED TRANSCRIPTIONAL REPRESSOR"/>
    <property type="match status" value="1"/>
</dbReference>
<dbReference type="Gene3D" id="1.20.58.1460">
    <property type="match status" value="1"/>
</dbReference>
<dbReference type="Pfam" id="PF07848">
    <property type="entry name" value="PaaX"/>
    <property type="match status" value="1"/>
</dbReference>
<evidence type="ECO:0000259" key="3">
    <source>
        <dbReference type="Pfam" id="PF20803"/>
    </source>
</evidence>
<dbReference type="AlphaFoldDB" id="A0A101SZB2"/>
<comment type="caution">
    <text evidence="4">The sequence shown here is derived from an EMBL/GenBank/DDBJ whole genome shotgun (WGS) entry which is preliminary data.</text>
</comment>
<dbReference type="Proteomes" id="UP000052982">
    <property type="component" value="Unassembled WGS sequence"/>
</dbReference>
<proteinExistence type="predicted"/>
<dbReference type="InterPro" id="IPR036388">
    <property type="entry name" value="WH-like_DNA-bd_sf"/>
</dbReference>
<organism evidence="4 5">
    <name type="scientific">Streptomyces griseoruber</name>
    <dbReference type="NCBI Taxonomy" id="1943"/>
    <lineage>
        <taxon>Bacteria</taxon>
        <taxon>Bacillati</taxon>
        <taxon>Actinomycetota</taxon>
        <taxon>Actinomycetes</taxon>
        <taxon>Kitasatosporales</taxon>
        <taxon>Streptomycetaceae</taxon>
        <taxon>Streptomyces</taxon>
    </lineage>
</organism>
<feature type="domain" description="Transcriptional repressor PaaX-like N-terminal" evidence="1">
    <location>
        <begin position="19"/>
        <end position="69"/>
    </location>
</feature>
<gene>
    <name evidence="4" type="ORF">AQJ64_18205</name>
</gene>
<feature type="domain" description="Transcriptional repressor PaaX-like central Cas2-like" evidence="3">
    <location>
        <begin position="90"/>
        <end position="136"/>
    </location>
</feature>
<dbReference type="Gene3D" id="1.10.10.10">
    <property type="entry name" value="Winged helix-like DNA-binding domain superfamily/Winged helix DNA-binding domain"/>
    <property type="match status" value="1"/>
</dbReference>
<dbReference type="GO" id="GO:0006351">
    <property type="term" value="P:DNA-templated transcription"/>
    <property type="evidence" value="ECO:0007669"/>
    <property type="project" value="InterPro"/>
</dbReference>
<dbReference type="PIRSF" id="PIRSF020623">
    <property type="entry name" value="PaaX"/>
    <property type="match status" value="1"/>
</dbReference>
<dbReference type="InterPro" id="IPR012906">
    <property type="entry name" value="PaaX-like_N"/>
</dbReference>
<evidence type="ECO:0000259" key="2">
    <source>
        <dbReference type="Pfam" id="PF08223"/>
    </source>
</evidence>
<dbReference type="InterPro" id="IPR036390">
    <property type="entry name" value="WH_DNA-bd_sf"/>
</dbReference>
<dbReference type="Pfam" id="PF08223">
    <property type="entry name" value="PaaX_C"/>
    <property type="match status" value="1"/>
</dbReference>
<evidence type="ECO:0008006" key="6">
    <source>
        <dbReference type="Google" id="ProtNLM"/>
    </source>
</evidence>
<accession>A0A101SZB2</accession>
<sequence>MVLSVLGFASQHAADGMVPALPSATFISVLSRTGIGEAATRATLNRMTHRGLLTRRKDGRTTVFAPTDEGERLVTQGRARLFNPAPFERPDDVWTVLSCPLPTRLRNARYHLLPRLAWAGFGPLQPNLWIAPGRIDVRPLLVDLLPAEDLDLAHAFQGSPSFPTPTAQLVARAWDLDVLRAAHDDFLTRWENAESDQANALPQLLLLTNDWSDLLRTDPGLPEKYLGPQWPAPRSTATYQRLHAELRSSVARQFASLP</sequence>
<dbReference type="InterPro" id="IPR013225">
    <property type="entry name" value="PaaX_C"/>
</dbReference>
<dbReference type="PANTHER" id="PTHR30319:SF1">
    <property type="entry name" value="TRANSCRIPTIONAL REPRESSOR PAAX"/>
    <property type="match status" value="1"/>
</dbReference>
<dbReference type="InterPro" id="IPR011965">
    <property type="entry name" value="PaaX_trns_reg"/>
</dbReference>
<protein>
    <recommendedName>
        <fullName evidence="6">PaaX family transcriptional regulator</fullName>
    </recommendedName>
</protein>
<evidence type="ECO:0000313" key="4">
    <source>
        <dbReference type="EMBL" id="KUN82911.1"/>
    </source>
</evidence>
<dbReference type="InterPro" id="IPR048846">
    <property type="entry name" value="PaaX-like_central"/>
</dbReference>
<name>A0A101SZB2_9ACTN</name>
<evidence type="ECO:0000313" key="5">
    <source>
        <dbReference type="Proteomes" id="UP000052982"/>
    </source>
</evidence>
<feature type="domain" description="Transcriptional repressor PaaX-like C-terminal" evidence="2">
    <location>
        <begin position="174"/>
        <end position="252"/>
    </location>
</feature>
<evidence type="ECO:0000259" key="1">
    <source>
        <dbReference type="Pfam" id="PF07848"/>
    </source>
</evidence>